<gene>
    <name evidence="1" type="ORF">QS748_05685</name>
</gene>
<organism evidence="1 2">
    <name type="scientific">Candidatus Endonucleibacter bathymodioli</name>
    <dbReference type="NCBI Taxonomy" id="539814"/>
    <lineage>
        <taxon>Bacteria</taxon>
        <taxon>Pseudomonadati</taxon>
        <taxon>Pseudomonadota</taxon>
        <taxon>Gammaproteobacteria</taxon>
        <taxon>Oceanospirillales</taxon>
        <taxon>Endozoicomonadaceae</taxon>
        <taxon>Candidatus Endonucleibacter</taxon>
    </lineage>
</organism>
<keyword evidence="2" id="KW-1185">Reference proteome</keyword>
<reference evidence="1 2" key="1">
    <citation type="journal article" date="2023" name="bioRxiv">
        <title>An intranuclear bacterial parasite of deep-sea mussels expresses apoptosis inhibitors acquired from its host.</title>
        <authorList>
            <person name="Gonzalez Porras M.A."/>
            <person name="Assie A."/>
            <person name="Tietjen M."/>
            <person name="Violette M."/>
            <person name="Kleiner M."/>
            <person name="Gruber-Vodicka H."/>
            <person name="Dubilier N."/>
            <person name="Leisch N."/>
        </authorList>
    </citation>
    <scope>NUCLEOTIDE SEQUENCE [LARGE SCALE GENOMIC DNA]</scope>
    <source>
        <strain evidence="1">IAP13</strain>
    </source>
</reference>
<dbReference type="Proteomes" id="UP001178148">
    <property type="component" value="Unassembled WGS sequence"/>
</dbReference>
<comment type="caution">
    <text evidence="1">The sequence shown here is derived from an EMBL/GenBank/DDBJ whole genome shotgun (WGS) entry which is preliminary data.</text>
</comment>
<evidence type="ECO:0000313" key="1">
    <source>
        <dbReference type="EMBL" id="MDP0588703.1"/>
    </source>
</evidence>
<name>A0AA90SXH9_9GAMM</name>
<dbReference type="AlphaFoldDB" id="A0AA90SXH9"/>
<accession>A0AA90SXH9</accession>
<dbReference type="EMBL" id="JASXSV010000006">
    <property type="protein sequence ID" value="MDP0588703.1"/>
    <property type="molecule type" value="Genomic_DNA"/>
</dbReference>
<sequence>MSKPSKMLASLGANTADGKFAEGNNKSGAANKNCIISLIQKEGSTEHTLDTSKLFKLYERYSSGAGDMHGETQKTWEPVDDFLTEFDQSIRNRCQADCSTITQDHTAKTLMAIDCSPCTADKKWLQKLNASVIHMIMQNTPNCSNVISYDGEVITNIAATLGGNQHPSTLLVNKLINAVTSKYQLLTWS</sequence>
<protein>
    <submittedName>
        <fullName evidence="1">Uncharacterized protein</fullName>
    </submittedName>
</protein>
<proteinExistence type="predicted"/>
<evidence type="ECO:0000313" key="2">
    <source>
        <dbReference type="Proteomes" id="UP001178148"/>
    </source>
</evidence>